<evidence type="ECO:0000313" key="2">
    <source>
        <dbReference type="Proteomes" id="UP000325105"/>
    </source>
</evidence>
<gene>
    <name evidence="1" type="ORF">BC792_101265</name>
</gene>
<reference evidence="1 2" key="1">
    <citation type="submission" date="2019-07" db="EMBL/GenBank/DDBJ databases">
        <title>Genomic Encyclopedia of Archaeal and Bacterial Type Strains, Phase II (KMG-II): from individual species to whole genera.</title>
        <authorList>
            <person name="Goeker M."/>
        </authorList>
    </citation>
    <scope>NUCLEOTIDE SEQUENCE [LARGE SCALE GENOMIC DNA]</scope>
    <source>
        <strain evidence="1 2">DSM 18850</strain>
    </source>
</reference>
<sequence>MDSGITYTNQLTFGLVSLQRIICIGRVHDGHEERLRSLN</sequence>
<dbReference type="EMBL" id="VNHX01000001">
    <property type="protein sequence ID" value="TYP98607.1"/>
    <property type="molecule type" value="Genomic_DNA"/>
</dbReference>
<dbReference type="AlphaFoldDB" id="A0A5S5DRU5"/>
<keyword evidence="2" id="KW-1185">Reference proteome</keyword>
<organism evidence="1 2">
    <name type="scientific">Sphingobacterium allocomposti</name>
    <dbReference type="NCBI Taxonomy" id="415956"/>
    <lineage>
        <taxon>Bacteria</taxon>
        <taxon>Pseudomonadati</taxon>
        <taxon>Bacteroidota</taxon>
        <taxon>Sphingobacteriia</taxon>
        <taxon>Sphingobacteriales</taxon>
        <taxon>Sphingobacteriaceae</taxon>
        <taxon>Sphingobacterium</taxon>
    </lineage>
</organism>
<proteinExistence type="predicted"/>
<evidence type="ECO:0000313" key="1">
    <source>
        <dbReference type="EMBL" id="TYP98607.1"/>
    </source>
</evidence>
<dbReference type="Proteomes" id="UP000325105">
    <property type="component" value="Unassembled WGS sequence"/>
</dbReference>
<accession>A0A5S5DRU5</accession>
<comment type="caution">
    <text evidence="1">The sequence shown here is derived from an EMBL/GenBank/DDBJ whole genome shotgun (WGS) entry which is preliminary data.</text>
</comment>
<name>A0A5S5DRU5_9SPHI</name>
<protein>
    <submittedName>
        <fullName evidence="1">Uncharacterized protein</fullName>
    </submittedName>
</protein>